<organism evidence="2 3">
    <name type="scientific">Artemisia annua</name>
    <name type="common">Sweet wormwood</name>
    <dbReference type="NCBI Taxonomy" id="35608"/>
    <lineage>
        <taxon>Eukaryota</taxon>
        <taxon>Viridiplantae</taxon>
        <taxon>Streptophyta</taxon>
        <taxon>Embryophyta</taxon>
        <taxon>Tracheophyta</taxon>
        <taxon>Spermatophyta</taxon>
        <taxon>Magnoliopsida</taxon>
        <taxon>eudicotyledons</taxon>
        <taxon>Gunneridae</taxon>
        <taxon>Pentapetalae</taxon>
        <taxon>asterids</taxon>
        <taxon>campanulids</taxon>
        <taxon>Asterales</taxon>
        <taxon>Asteraceae</taxon>
        <taxon>Asteroideae</taxon>
        <taxon>Anthemideae</taxon>
        <taxon>Artemisiinae</taxon>
        <taxon>Artemisia</taxon>
    </lineage>
</organism>
<dbReference type="EMBL" id="PKPP01008338">
    <property type="protein sequence ID" value="PWA50957.1"/>
    <property type="molecule type" value="Genomic_DNA"/>
</dbReference>
<gene>
    <name evidence="2" type="ORF">CTI12_AA468100</name>
</gene>
<dbReference type="Proteomes" id="UP000245207">
    <property type="component" value="Unassembled WGS sequence"/>
</dbReference>
<evidence type="ECO:0000313" key="3">
    <source>
        <dbReference type="Proteomes" id="UP000245207"/>
    </source>
</evidence>
<dbReference type="AlphaFoldDB" id="A0A2U1LPM5"/>
<name>A0A2U1LPM5_ARTAN</name>
<evidence type="ECO:0000313" key="2">
    <source>
        <dbReference type="EMBL" id="PWA50957.1"/>
    </source>
</evidence>
<reference evidence="2 3" key="1">
    <citation type="journal article" date="2018" name="Mol. Plant">
        <title>The genome of Artemisia annua provides insight into the evolution of Asteraceae family and artemisinin biosynthesis.</title>
        <authorList>
            <person name="Shen Q."/>
            <person name="Zhang L."/>
            <person name="Liao Z."/>
            <person name="Wang S."/>
            <person name="Yan T."/>
            <person name="Shi P."/>
            <person name="Liu M."/>
            <person name="Fu X."/>
            <person name="Pan Q."/>
            <person name="Wang Y."/>
            <person name="Lv Z."/>
            <person name="Lu X."/>
            <person name="Zhang F."/>
            <person name="Jiang W."/>
            <person name="Ma Y."/>
            <person name="Chen M."/>
            <person name="Hao X."/>
            <person name="Li L."/>
            <person name="Tang Y."/>
            <person name="Lv G."/>
            <person name="Zhou Y."/>
            <person name="Sun X."/>
            <person name="Brodelius P.E."/>
            <person name="Rose J.K.C."/>
            <person name="Tang K."/>
        </authorList>
    </citation>
    <scope>NUCLEOTIDE SEQUENCE [LARGE SCALE GENOMIC DNA]</scope>
    <source>
        <strain evidence="3">cv. Huhao1</strain>
        <tissue evidence="2">Leaf</tissue>
    </source>
</reference>
<keyword evidence="3" id="KW-1185">Reference proteome</keyword>
<proteinExistence type="predicted"/>
<sequence length="212" mass="22987">MYIVHAANIQEPTGRVIRARAKALGVLGGLPPLHPVVKQDQEQALQPKTKRASSDNKSATDVGPAVQAKRRAVLKDISDNPFNRSRIKLSVPNWGNNGPMIVLNISMSSWKARQSITSVPTLLQGKERGIKNVHGANTQEPTGRVTRARAKALGVLGGNMTKSRLFSQKPNGHHQITSHVGPAVQAKRSAVLKDISNNPFNGSRIKLRDEVV</sequence>
<feature type="region of interest" description="Disordered" evidence="1">
    <location>
        <begin position="40"/>
        <end position="65"/>
    </location>
</feature>
<protein>
    <submittedName>
        <fullName evidence="2">Cyclin A/B/D/E</fullName>
    </submittedName>
</protein>
<comment type="caution">
    <text evidence="2">The sequence shown here is derived from an EMBL/GenBank/DDBJ whole genome shotgun (WGS) entry which is preliminary data.</text>
</comment>
<evidence type="ECO:0000256" key="1">
    <source>
        <dbReference type="SAM" id="MobiDB-lite"/>
    </source>
</evidence>
<accession>A0A2U1LPM5</accession>